<dbReference type="GO" id="GO:0050992">
    <property type="term" value="P:dimethylallyl diphosphate biosynthetic process"/>
    <property type="evidence" value="ECO:0007669"/>
    <property type="project" value="UniProtKB-UniPathway"/>
</dbReference>
<dbReference type="EMBL" id="BLPG01000001">
    <property type="protein sequence ID" value="GFJ87306.1"/>
    <property type="molecule type" value="Genomic_DNA"/>
</dbReference>
<comment type="similarity">
    <text evidence="2">Belongs to the IPP isomerase type 1 family.</text>
</comment>
<comment type="pathway">
    <text evidence="1">Isoprenoid biosynthesis; dimethylallyl diphosphate biosynthesis; dimethylallyl diphosphate from isopentenyl diphosphate: step 1/1.</text>
</comment>
<sequence length="202" mass="21327">MVGRELQLVELVGADGSATGSCTVAEAHAAPGRLHRAFSVMLLDDVGRVMVQQRAAVKTRFPLRWANACCGHPAPGQAVFDAATQRMIEEIGLRGVGLHLAGVHLYRAEDPQTGRVEYEYDHVLVGRVPVEPCLQLDPAEVAGVGWVTPDLLRADMSDCPDRYAPWLLGVLSVATEAAGRLPAAAALALPTASDSAVTDGVV</sequence>
<keyword evidence="4" id="KW-0414">Isoprene biosynthesis</keyword>
<keyword evidence="9" id="KW-1185">Reference proteome</keyword>
<evidence type="ECO:0000259" key="7">
    <source>
        <dbReference type="PROSITE" id="PS51462"/>
    </source>
</evidence>
<dbReference type="GO" id="GO:0005737">
    <property type="term" value="C:cytoplasm"/>
    <property type="evidence" value="ECO:0007669"/>
    <property type="project" value="TreeGrafter"/>
</dbReference>
<reference evidence="8 9" key="1">
    <citation type="submission" date="2020-03" db="EMBL/GenBank/DDBJ databases">
        <title>Whole genome shotgun sequence of Phytohabitans rumicis NBRC 108638.</title>
        <authorList>
            <person name="Komaki H."/>
            <person name="Tamura T."/>
        </authorList>
    </citation>
    <scope>NUCLEOTIDE SEQUENCE [LARGE SCALE GENOMIC DNA]</scope>
    <source>
        <strain evidence="8 9">NBRC 108638</strain>
    </source>
</reference>
<dbReference type="AlphaFoldDB" id="A0A6V8KZR5"/>
<feature type="active site" evidence="6">
    <location>
        <position position="70"/>
    </location>
</feature>
<dbReference type="PANTHER" id="PTHR10885">
    <property type="entry name" value="ISOPENTENYL-DIPHOSPHATE DELTA-ISOMERASE"/>
    <property type="match status" value="1"/>
</dbReference>
<dbReference type="PIRSF" id="PIRSF018427">
    <property type="entry name" value="Isopntndiph_ism"/>
    <property type="match status" value="1"/>
</dbReference>
<feature type="domain" description="Nudix hydrolase" evidence="7">
    <location>
        <begin position="33"/>
        <end position="169"/>
    </location>
</feature>
<dbReference type="Proteomes" id="UP000482960">
    <property type="component" value="Unassembled WGS sequence"/>
</dbReference>
<dbReference type="EC" id="5.3.3.2" evidence="3"/>
<dbReference type="GO" id="GO:0004452">
    <property type="term" value="F:isopentenyl-diphosphate delta-isomerase activity"/>
    <property type="evidence" value="ECO:0007669"/>
    <property type="project" value="UniProtKB-EC"/>
</dbReference>
<dbReference type="GO" id="GO:0009240">
    <property type="term" value="P:isopentenyl diphosphate biosynthetic process"/>
    <property type="evidence" value="ECO:0007669"/>
    <property type="project" value="TreeGrafter"/>
</dbReference>
<evidence type="ECO:0000313" key="8">
    <source>
        <dbReference type="EMBL" id="GFJ87306.1"/>
    </source>
</evidence>
<dbReference type="Gene3D" id="3.90.79.10">
    <property type="entry name" value="Nucleoside Triphosphate Pyrophosphohydrolase"/>
    <property type="match status" value="1"/>
</dbReference>
<dbReference type="InterPro" id="IPR015797">
    <property type="entry name" value="NUDIX_hydrolase-like_dom_sf"/>
</dbReference>
<dbReference type="SUPFAM" id="SSF55811">
    <property type="entry name" value="Nudix"/>
    <property type="match status" value="1"/>
</dbReference>
<feature type="active site" evidence="6">
    <location>
        <position position="119"/>
    </location>
</feature>
<dbReference type="InterPro" id="IPR000086">
    <property type="entry name" value="NUDIX_hydrolase_dom"/>
</dbReference>
<gene>
    <name evidence="8" type="primary">idi_1</name>
    <name evidence="8" type="ORF">Prum_009480</name>
</gene>
<evidence type="ECO:0000256" key="1">
    <source>
        <dbReference type="ARBA" id="ARBA00004826"/>
    </source>
</evidence>
<organism evidence="8 9">
    <name type="scientific">Phytohabitans rumicis</name>
    <dbReference type="NCBI Taxonomy" id="1076125"/>
    <lineage>
        <taxon>Bacteria</taxon>
        <taxon>Bacillati</taxon>
        <taxon>Actinomycetota</taxon>
        <taxon>Actinomycetes</taxon>
        <taxon>Micromonosporales</taxon>
        <taxon>Micromonosporaceae</taxon>
    </lineage>
</organism>
<dbReference type="InterPro" id="IPR011876">
    <property type="entry name" value="IsopentenylPP_isomerase_typ1"/>
</dbReference>
<dbReference type="CDD" id="cd02885">
    <property type="entry name" value="NUDIX_IPP_Isomerase"/>
    <property type="match status" value="1"/>
</dbReference>
<protein>
    <recommendedName>
        <fullName evidence="3">isopentenyl-diphosphate Delta-isomerase</fullName>
        <ecNumber evidence="3">5.3.3.2</ecNumber>
    </recommendedName>
</protein>
<evidence type="ECO:0000256" key="6">
    <source>
        <dbReference type="PIRSR" id="PIRSR018427-1"/>
    </source>
</evidence>
<evidence type="ECO:0000256" key="2">
    <source>
        <dbReference type="ARBA" id="ARBA00007579"/>
    </source>
</evidence>
<evidence type="ECO:0000256" key="5">
    <source>
        <dbReference type="ARBA" id="ARBA00023235"/>
    </source>
</evidence>
<dbReference type="NCBIfam" id="NF002995">
    <property type="entry name" value="PRK03759.1"/>
    <property type="match status" value="1"/>
</dbReference>
<proteinExistence type="inferred from homology"/>
<dbReference type="PANTHER" id="PTHR10885:SF0">
    <property type="entry name" value="ISOPENTENYL-DIPHOSPHATE DELTA-ISOMERASE"/>
    <property type="match status" value="1"/>
</dbReference>
<name>A0A6V8KZR5_9ACTN</name>
<dbReference type="UniPathway" id="UPA00059">
    <property type="reaction ID" value="UER00104"/>
</dbReference>
<dbReference type="Pfam" id="PF00293">
    <property type="entry name" value="NUDIX"/>
    <property type="match status" value="1"/>
</dbReference>
<comment type="caution">
    <text evidence="8">The sequence shown here is derived from an EMBL/GenBank/DDBJ whole genome shotgun (WGS) entry which is preliminary data.</text>
</comment>
<evidence type="ECO:0000256" key="4">
    <source>
        <dbReference type="ARBA" id="ARBA00023229"/>
    </source>
</evidence>
<evidence type="ECO:0000256" key="3">
    <source>
        <dbReference type="ARBA" id="ARBA00012057"/>
    </source>
</evidence>
<keyword evidence="5 8" id="KW-0413">Isomerase</keyword>
<dbReference type="PROSITE" id="PS51462">
    <property type="entry name" value="NUDIX"/>
    <property type="match status" value="1"/>
</dbReference>
<dbReference type="RefSeq" id="WP_218577037.1">
    <property type="nucleotide sequence ID" value="NZ_BAABJB010000086.1"/>
</dbReference>
<evidence type="ECO:0000313" key="9">
    <source>
        <dbReference type="Proteomes" id="UP000482960"/>
    </source>
</evidence>
<accession>A0A6V8KZR5</accession>
<reference evidence="8 9" key="2">
    <citation type="submission" date="2020-03" db="EMBL/GenBank/DDBJ databases">
        <authorList>
            <person name="Ichikawa N."/>
            <person name="Kimura A."/>
            <person name="Kitahashi Y."/>
            <person name="Uohara A."/>
        </authorList>
    </citation>
    <scope>NUCLEOTIDE SEQUENCE [LARGE SCALE GENOMIC DNA]</scope>
    <source>
        <strain evidence="8 9">NBRC 108638</strain>
    </source>
</reference>